<organism evidence="1 2">
    <name type="scientific">Trichostrongylus colubriformis</name>
    <name type="common">Black scour worm</name>
    <dbReference type="NCBI Taxonomy" id="6319"/>
    <lineage>
        <taxon>Eukaryota</taxon>
        <taxon>Metazoa</taxon>
        <taxon>Ecdysozoa</taxon>
        <taxon>Nematoda</taxon>
        <taxon>Chromadorea</taxon>
        <taxon>Rhabditida</taxon>
        <taxon>Rhabditina</taxon>
        <taxon>Rhabditomorpha</taxon>
        <taxon>Strongyloidea</taxon>
        <taxon>Trichostrongylidae</taxon>
        <taxon>Trichostrongylus</taxon>
    </lineage>
</organism>
<gene>
    <name evidence="1" type="ORF">GCK32_000835</name>
</gene>
<dbReference type="Proteomes" id="UP001331761">
    <property type="component" value="Unassembled WGS sequence"/>
</dbReference>
<reference evidence="1 2" key="1">
    <citation type="submission" date="2019-10" db="EMBL/GenBank/DDBJ databases">
        <title>Assembly and Annotation for the nematode Trichostrongylus colubriformis.</title>
        <authorList>
            <person name="Martin J."/>
        </authorList>
    </citation>
    <scope>NUCLEOTIDE SEQUENCE [LARGE SCALE GENOMIC DNA]</scope>
    <source>
        <strain evidence="1">G859</strain>
        <tissue evidence="1">Whole worm</tissue>
    </source>
</reference>
<evidence type="ECO:0000313" key="2">
    <source>
        <dbReference type="Proteomes" id="UP001331761"/>
    </source>
</evidence>
<proteinExistence type="predicted"/>
<keyword evidence="2" id="KW-1185">Reference proteome</keyword>
<dbReference type="EMBL" id="WIXE01003499">
    <property type="protein sequence ID" value="KAK5983878.1"/>
    <property type="molecule type" value="Genomic_DNA"/>
</dbReference>
<evidence type="ECO:0000313" key="1">
    <source>
        <dbReference type="EMBL" id="KAK5983878.1"/>
    </source>
</evidence>
<comment type="caution">
    <text evidence="1">The sequence shown here is derived from an EMBL/GenBank/DDBJ whole genome shotgun (WGS) entry which is preliminary data.</text>
</comment>
<name>A0AAN8G957_TRICO</name>
<dbReference type="AlphaFoldDB" id="A0AAN8G957"/>
<protein>
    <submittedName>
        <fullName evidence="1">Uncharacterized protein</fullName>
    </submittedName>
</protein>
<sequence length="110" mass="13091">MIGHREQRWRNYCQNVQRSLNMMRPSQITRLKEPLSSTYACAIKMPSKTLQDTCMNYTPILNHYSLLTCVCYETLQKSSRHQYELHSYVVNHPFRGYLCLTRKAESLDRN</sequence>
<accession>A0AAN8G957</accession>